<proteinExistence type="predicted"/>
<feature type="region of interest" description="Disordered" evidence="4">
    <location>
        <begin position="1"/>
        <end position="112"/>
    </location>
</feature>
<dbReference type="GO" id="GO:0005524">
    <property type="term" value="F:ATP binding"/>
    <property type="evidence" value="ECO:0007669"/>
    <property type="project" value="UniProtKB-UniRule"/>
</dbReference>
<dbReference type="Gene3D" id="2.60.40.10">
    <property type="entry name" value="Immunoglobulins"/>
    <property type="match status" value="2"/>
</dbReference>
<protein>
    <submittedName>
        <fullName evidence="7">Uncharacterized protein</fullName>
    </submittedName>
</protein>
<dbReference type="Pfam" id="PF00041">
    <property type="entry name" value="fn3"/>
    <property type="match status" value="1"/>
</dbReference>
<evidence type="ECO:0000259" key="6">
    <source>
        <dbReference type="PROSITE" id="PS50853"/>
    </source>
</evidence>
<dbReference type="InterPro" id="IPR011009">
    <property type="entry name" value="Kinase-like_dom_sf"/>
</dbReference>
<dbReference type="CDD" id="cd00063">
    <property type="entry name" value="FN3"/>
    <property type="match status" value="2"/>
</dbReference>
<dbReference type="Pfam" id="PF00069">
    <property type="entry name" value="Pkinase"/>
    <property type="match status" value="1"/>
</dbReference>
<dbReference type="SUPFAM" id="SSF56112">
    <property type="entry name" value="Protein kinase-like (PK-like)"/>
    <property type="match status" value="1"/>
</dbReference>
<dbReference type="GO" id="GO:0007165">
    <property type="term" value="P:signal transduction"/>
    <property type="evidence" value="ECO:0007669"/>
    <property type="project" value="TreeGrafter"/>
</dbReference>
<dbReference type="InterPro" id="IPR050167">
    <property type="entry name" value="Ser_Thr_protein_kinase"/>
</dbReference>
<name>A0A7S0H490_9EUKA</name>
<dbReference type="GO" id="GO:0005737">
    <property type="term" value="C:cytoplasm"/>
    <property type="evidence" value="ECO:0007669"/>
    <property type="project" value="TreeGrafter"/>
</dbReference>
<dbReference type="SUPFAM" id="SSF49265">
    <property type="entry name" value="Fibronectin type III"/>
    <property type="match status" value="1"/>
</dbReference>
<dbReference type="Gene3D" id="1.10.510.10">
    <property type="entry name" value="Transferase(Phosphotransferase) domain 1"/>
    <property type="match status" value="1"/>
</dbReference>
<gene>
    <name evidence="7" type="ORF">LAMO00422_LOCUS13713</name>
</gene>
<dbReference type="PROSITE" id="PS00108">
    <property type="entry name" value="PROTEIN_KINASE_ST"/>
    <property type="match status" value="1"/>
</dbReference>
<organism evidence="7">
    <name type="scientific">Amorphochlora amoebiformis</name>
    <dbReference type="NCBI Taxonomy" id="1561963"/>
    <lineage>
        <taxon>Eukaryota</taxon>
        <taxon>Sar</taxon>
        <taxon>Rhizaria</taxon>
        <taxon>Cercozoa</taxon>
        <taxon>Chlorarachniophyceae</taxon>
        <taxon>Amorphochlora</taxon>
    </lineage>
</organism>
<accession>A0A7S0H490</accession>
<dbReference type="CDD" id="cd13999">
    <property type="entry name" value="STKc_MAP3K-like"/>
    <property type="match status" value="1"/>
</dbReference>
<dbReference type="GO" id="GO:0004672">
    <property type="term" value="F:protein kinase activity"/>
    <property type="evidence" value="ECO:0007669"/>
    <property type="project" value="InterPro"/>
</dbReference>
<feature type="compositionally biased region" description="Basic residues" evidence="4">
    <location>
        <begin position="64"/>
        <end position="75"/>
    </location>
</feature>
<keyword evidence="1 3" id="KW-0547">Nucleotide-binding</keyword>
<dbReference type="EMBL" id="HBEM01020073">
    <property type="protein sequence ID" value="CAD8454769.1"/>
    <property type="molecule type" value="Transcribed_RNA"/>
</dbReference>
<reference evidence="7" key="1">
    <citation type="submission" date="2021-01" db="EMBL/GenBank/DDBJ databases">
        <authorList>
            <person name="Corre E."/>
            <person name="Pelletier E."/>
            <person name="Niang G."/>
            <person name="Scheremetjew M."/>
            <person name="Finn R."/>
            <person name="Kale V."/>
            <person name="Holt S."/>
            <person name="Cochrane G."/>
            <person name="Meng A."/>
            <person name="Brown T."/>
            <person name="Cohen L."/>
        </authorList>
    </citation>
    <scope>NUCLEOTIDE SEQUENCE</scope>
    <source>
        <strain evidence="7">CCMP2058</strain>
    </source>
</reference>
<dbReference type="InterPro" id="IPR008271">
    <property type="entry name" value="Ser/Thr_kinase_AS"/>
</dbReference>
<dbReference type="InterPro" id="IPR013783">
    <property type="entry name" value="Ig-like_fold"/>
</dbReference>
<feature type="binding site" evidence="3">
    <location>
        <position position="393"/>
    </location>
    <ligand>
        <name>ATP</name>
        <dbReference type="ChEBI" id="CHEBI:30616"/>
    </ligand>
</feature>
<dbReference type="PROSITE" id="PS50853">
    <property type="entry name" value="FN3"/>
    <property type="match status" value="1"/>
</dbReference>
<dbReference type="SMART" id="SM00060">
    <property type="entry name" value="FN3"/>
    <property type="match status" value="2"/>
</dbReference>
<sequence length="635" mass="71460">MATINDFDETIGPSRDRKEIDSGSLSRHGIGGSQSGAPKGRRPERLRKRPVRYAQSPDVSTRITPRKNHMMKRGKFSGDSQSSRERRKRPKKSNNTEDRRSDQPRKSGSSSLRILAPRLLHAAQKTITISCPVSKDTKITKILIQMHTHFPNHRHIEWTDVATLPVEDAQEVVVSGLRENTTYYFRCKGYFGEGRWSTYSTKSKAMLTSRGRQRKRGGEGEGHPHPPKKTRVGSTRPGQPRPPICVRRTPTTITIAWSAPKDTGRLQIDSFQVQKRAFTDGKGDWEDVFSRQGFDGKMYEVTGLKPSTVLQFRVKGKNNLGWGKFSRPSDPFTTTKEEHEFKVPAAPDDKAGIALDVNDIKYDEQKVRLGRGSFGVVYRSAVGGYRGTTVAVKVETQVYDDPDGDADEQLKDWLREVKILACLRHPNLVLYMGACRAQGRRYIVTEYMAGGSLATALHKAAVPLTERWRITSILSQVASALAYLHSNNPEITHRDLKPANVLLDRTWTHAKVCDFGLARMHRQEIMSTLTKFAGTAPYMPPEALDEVDVTGKVDVYSFAVMVAETLTRKKPWDGMSSSAIVKAVCINDRRPYDLDDKFEKPEGELIARCWATDPEDRPNFDQILEEFGKLGWSGQ</sequence>
<feature type="compositionally biased region" description="Basic residues" evidence="4">
    <location>
        <begin position="39"/>
        <end position="51"/>
    </location>
</feature>
<dbReference type="PROSITE" id="PS50011">
    <property type="entry name" value="PROTEIN_KINASE_DOM"/>
    <property type="match status" value="1"/>
</dbReference>
<evidence type="ECO:0000256" key="3">
    <source>
        <dbReference type="PROSITE-ProRule" id="PRU10141"/>
    </source>
</evidence>
<feature type="region of interest" description="Disordered" evidence="4">
    <location>
        <begin position="203"/>
        <end position="246"/>
    </location>
</feature>
<feature type="compositionally biased region" description="Basic and acidic residues" evidence="4">
    <location>
        <begin position="94"/>
        <end position="105"/>
    </location>
</feature>
<evidence type="ECO:0000256" key="1">
    <source>
        <dbReference type="ARBA" id="ARBA00022741"/>
    </source>
</evidence>
<dbReference type="InterPro" id="IPR017441">
    <property type="entry name" value="Protein_kinase_ATP_BS"/>
</dbReference>
<dbReference type="AlphaFoldDB" id="A0A7S0H490"/>
<dbReference type="PROSITE" id="PS00107">
    <property type="entry name" value="PROTEIN_KINASE_ATP"/>
    <property type="match status" value="1"/>
</dbReference>
<evidence type="ECO:0000256" key="4">
    <source>
        <dbReference type="SAM" id="MobiDB-lite"/>
    </source>
</evidence>
<feature type="domain" description="Fibronectin type-III" evidence="6">
    <location>
        <begin position="239"/>
        <end position="338"/>
    </location>
</feature>
<dbReference type="SMART" id="SM00220">
    <property type="entry name" value="S_TKc"/>
    <property type="match status" value="1"/>
</dbReference>
<dbReference type="InterPro" id="IPR036116">
    <property type="entry name" value="FN3_sf"/>
</dbReference>
<dbReference type="PANTHER" id="PTHR23257">
    <property type="entry name" value="SERINE-THREONINE PROTEIN KINASE"/>
    <property type="match status" value="1"/>
</dbReference>
<feature type="domain" description="Protein kinase" evidence="5">
    <location>
        <begin position="363"/>
        <end position="635"/>
    </location>
</feature>
<dbReference type="InterPro" id="IPR000719">
    <property type="entry name" value="Prot_kinase_dom"/>
</dbReference>
<evidence type="ECO:0000256" key="2">
    <source>
        <dbReference type="ARBA" id="ARBA00022840"/>
    </source>
</evidence>
<dbReference type="InterPro" id="IPR003961">
    <property type="entry name" value="FN3_dom"/>
</dbReference>
<dbReference type="PANTHER" id="PTHR23257:SF963">
    <property type="entry name" value="AT08303P"/>
    <property type="match status" value="1"/>
</dbReference>
<keyword evidence="2 3" id="KW-0067">ATP-binding</keyword>
<evidence type="ECO:0000259" key="5">
    <source>
        <dbReference type="PROSITE" id="PS50011"/>
    </source>
</evidence>
<evidence type="ECO:0000313" key="7">
    <source>
        <dbReference type="EMBL" id="CAD8454769.1"/>
    </source>
</evidence>